<dbReference type="EC" id="2.4.1.-" evidence="3"/>
<name>A0A1W1B8V1_9ZZZZ</name>
<dbReference type="Pfam" id="PF13439">
    <property type="entry name" value="Glyco_transf_4"/>
    <property type="match status" value="1"/>
</dbReference>
<sequence length="371" mass="42377">MKILQFGKFYYPTFGGMERALFEITEGLNEQDIKCDVLCSHTKPINEENSFGEYTVYRTASYGIVNSTSISPNLIYKLYKMYKNYDVIDVHHPDPMAFLALFLVRPKSKLVIHWQSDIVRQQFMAKLFLPLQNWVLNRADKIILASEAYGKNSKDLQKYIEKMEVVPIGIDSSLLTIDQKKRAEIEDRYRDKKIILAMGRLVTYKGFDQLIESAKYLSDEYIILIGGKGAEEENLISLIDKFGVKDRVELLGYISEEEKYAYFDMATIFTLPSISKAEAFGVVLVEAMAFGKPIVLSNIEGSGMNWVNLDGVTGIAVEPKKPKAIADAIVKIADDSELYSEFSKNAKDRYETIFTREKMVELLVKVYEEIL</sequence>
<dbReference type="GO" id="GO:0016757">
    <property type="term" value="F:glycosyltransferase activity"/>
    <property type="evidence" value="ECO:0007669"/>
    <property type="project" value="UniProtKB-KW"/>
</dbReference>
<keyword evidence="3" id="KW-0808">Transferase</keyword>
<organism evidence="3">
    <name type="scientific">hydrothermal vent metagenome</name>
    <dbReference type="NCBI Taxonomy" id="652676"/>
    <lineage>
        <taxon>unclassified sequences</taxon>
        <taxon>metagenomes</taxon>
        <taxon>ecological metagenomes</taxon>
    </lineage>
</organism>
<gene>
    <name evidence="3" type="ORF">MNB_SV-6-918</name>
</gene>
<dbReference type="PANTHER" id="PTHR45947:SF3">
    <property type="entry name" value="SULFOQUINOVOSYL TRANSFERASE SQD2"/>
    <property type="match status" value="1"/>
</dbReference>
<dbReference type="PANTHER" id="PTHR45947">
    <property type="entry name" value="SULFOQUINOVOSYL TRANSFERASE SQD2"/>
    <property type="match status" value="1"/>
</dbReference>
<feature type="domain" description="Glycosyl transferase family 1" evidence="1">
    <location>
        <begin position="181"/>
        <end position="348"/>
    </location>
</feature>
<evidence type="ECO:0000259" key="1">
    <source>
        <dbReference type="Pfam" id="PF00534"/>
    </source>
</evidence>
<protein>
    <submittedName>
        <fullName evidence="3">Glycosyltransferase</fullName>
        <ecNumber evidence="3">2.4.1.-</ecNumber>
    </submittedName>
</protein>
<dbReference type="SUPFAM" id="SSF53756">
    <property type="entry name" value="UDP-Glycosyltransferase/glycogen phosphorylase"/>
    <property type="match status" value="1"/>
</dbReference>
<dbReference type="AlphaFoldDB" id="A0A1W1B8V1"/>
<dbReference type="InterPro" id="IPR001296">
    <property type="entry name" value="Glyco_trans_1"/>
</dbReference>
<dbReference type="InterPro" id="IPR050194">
    <property type="entry name" value="Glycosyltransferase_grp1"/>
</dbReference>
<dbReference type="Gene3D" id="3.40.50.2000">
    <property type="entry name" value="Glycogen Phosphorylase B"/>
    <property type="match status" value="2"/>
</dbReference>
<accession>A0A1W1B8V1</accession>
<dbReference type="Pfam" id="PF00534">
    <property type="entry name" value="Glycos_transf_1"/>
    <property type="match status" value="1"/>
</dbReference>
<dbReference type="InterPro" id="IPR028098">
    <property type="entry name" value="Glyco_trans_4-like_N"/>
</dbReference>
<evidence type="ECO:0000313" key="3">
    <source>
        <dbReference type="EMBL" id="SFV49915.1"/>
    </source>
</evidence>
<keyword evidence="3" id="KW-0328">Glycosyltransferase</keyword>
<proteinExistence type="predicted"/>
<feature type="domain" description="Glycosyltransferase subfamily 4-like N-terminal" evidence="2">
    <location>
        <begin position="14"/>
        <end position="172"/>
    </location>
</feature>
<dbReference type="EMBL" id="FPHC01000004">
    <property type="protein sequence ID" value="SFV49915.1"/>
    <property type="molecule type" value="Genomic_DNA"/>
</dbReference>
<evidence type="ECO:0000259" key="2">
    <source>
        <dbReference type="Pfam" id="PF13439"/>
    </source>
</evidence>
<reference evidence="3" key="1">
    <citation type="submission" date="2016-10" db="EMBL/GenBank/DDBJ databases">
        <authorList>
            <person name="de Groot N.N."/>
        </authorList>
    </citation>
    <scope>NUCLEOTIDE SEQUENCE</scope>
</reference>